<evidence type="ECO:0000313" key="2">
    <source>
        <dbReference type="Proteomes" id="UP000054270"/>
    </source>
</evidence>
<sequence>MSLSTAQLLAALNNDGVFAAIQPPGTAIITYLPTPTSDAASDAAAVSRTLTHVLSSHPFVQHITLIGDSAIWTQDVLELVRRWLPSRIKVCTREVVDHQRNRRAKLTTVFSRGKPFLVSHFALQADEIDEEVAAEALCLPALVELVLRAPRQHCAVNTSVILRFINSFSSLVVVTVTITTDDGVYSVLTALQNNHPGLTRLALLMSPDSNLSNATGSTRIQLENATVRGLECFAQLEHLVLDEGLQFPLLSEALLRLPHLQHLTCMTAPFSEEEVSRILRSTLLD</sequence>
<organism evidence="1 2">
    <name type="scientific">Hypholoma sublateritium (strain FD-334 SS-4)</name>
    <dbReference type="NCBI Taxonomy" id="945553"/>
    <lineage>
        <taxon>Eukaryota</taxon>
        <taxon>Fungi</taxon>
        <taxon>Dikarya</taxon>
        <taxon>Basidiomycota</taxon>
        <taxon>Agaricomycotina</taxon>
        <taxon>Agaricomycetes</taxon>
        <taxon>Agaricomycetidae</taxon>
        <taxon>Agaricales</taxon>
        <taxon>Agaricineae</taxon>
        <taxon>Strophariaceae</taxon>
        <taxon>Hypholoma</taxon>
    </lineage>
</organism>
<dbReference type="AlphaFoldDB" id="A0A0D2NFD8"/>
<gene>
    <name evidence="1" type="ORF">HYPSUDRAFT_370618</name>
</gene>
<keyword evidence="2" id="KW-1185">Reference proteome</keyword>
<accession>A0A0D2NFD8</accession>
<dbReference type="OrthoDB" id="10581768at2759"/>
<dbReference type="Proteomes" id="UP000054270">
    <property type="component" value="Unassembled WGS sequence"/>
</dbReference>
<name>A0A0D2NFD8_HYPSF</name>
<reference evidence="2" key="1">
    <citation type="submission" date="2014-04" db="EMBL/GenBank/DDBJ databases">
        <title>Evolutionary Origins and Diversification of the Mycorrhizal Mutualists.</title>
        <authorList>
            <consortium name="DOE Joint Genome Institute"/>
            <consortium name="Mycorrhizal Genomics Consortium"/>
            <person name="Kohler A."/>
            <person name="Kuo A."/>
            <person name="Nagy L.G."/>
            <person name="Floudas D."/>
            <person name="Copeland A."/>
            <person name="Barry K.W."/>
            <person name="Cichocki N."/>
            <person name="Veneault-Fourrey C."/>
            <person name="LaButti K."/>
            <person name="Lindquist E.A."/>
            <person name="Lipzen A."/>
            <person name="Lundell T."/>
            <person name="Morin E."/>
            <person name="Murat C."/>
            <person name="Riley R."/>
            <person name="Ohm R."/>
            <person name="Sun H."/>
            <person name="Tunlid A."/>
            <person name="Henrissat B."/>
            <person name="Grigoriev I.V."/>
            <person name="Hibbett D.S."/>
            <person name="Martin F."/>
        </authorList>
    </citation>
    <scope>NUCLEOTIDE SEQUENCE [LARGE SCALE GENOMIC DNA]</scope>
    <source>
        <strain evidence="2">FD-334 SS-4</strain>
    </source>
</reference>
<evidence type="ECO:0000313" key="1">
    <source>
        <dbReference type="EMBL" id="KJA15396.1"/>
    </source>
</evidence>
<dbReference type="EMBL" id="KN817645">
    <property type="protein sequence ID" value="KJA15396.1"/>
    <property type="molecule type" value="Genomic_DNA"/>
</dbReference>
<proteinExistence type="predicted"/>
<protein>
    <submittedName>
        <fullName evidence="1">Uncharacterized protein</fullName>
    </submittedName>
</protein>